<organism evidence="1 2">
    <name type="scientific">Dendrolimus kikuchii</name>
    <dbReference type="NCBI Taxonomy" id="765133"/>
    <lineage>
        <taxon>Eukaryota</taxon>
        <taxon>Metazoa</taxon>
        <taxon>Ecdysozoa</taxon>
        <taxon>Arthropoda</taxon>
        <taxon>Hexapoda</taxon>
        <taxon>Insecta</taxon>
        <taxon>Pterygota</taxon>
        <taxon>Neoptera</taxon>
        <taxon>Endopterygota</taxon>
        <taxon>Lepidoptera</taxon>
        <taxon>Glossata</taxon>
        <taxon>Ditrysia</taxon>
        <taxon>Bombycoidea</taxon>
        <taxon>Lasiocampidae</taxon>
        <taxon>Dendrolimus</taxon>
    </lineage>
</organism>
<gene>
    <name evidence="1" type="ORF">K1T71_003128</name>
</gene>
<keyword evidence="2" id="KW-1185">Reference proteome</keyword>
<protein>
    <submittedName>
        <fullName evidence="1">Uncharacterized protein</fullName>
    </submittedName>
</protein>
<sequence>MAVKPSLEKILQDIHKNYVKLKKLEKKMNNITLYSVLNTLLKKMQQCDNLFKSLKPKLEFLGSYFDGVRVGNPNEFDINVILTLHLNYNKIILDATNVQNGHTSVVMPSEFRRLSKTPATAEKGFRDTQFWCDASYRLSVTKFKAWMQSVVDATLNTLPQVNGKRMLYVNTKSYEIDAKISGPANTITIRDNDQLIDIDLVPTLQFKHPKVPINSSVRFDKLRCTHIHQYFIVPKPINNDYSWRLAFPHQERYYINGKNNLKSSLRIIKLLRDRQCFKKLASYYIKTLFLWEAAEQNDEFWRKNSLSYLVIYMLKKLRDSLRKREIKNFWSPDHNLLEKIKSETSLHWCNRLNSIIYHMENVYDPSRLMQYFVNI</sequence>
<evidence type="ECO:0000313" key="1">
    <source>
        <dbReference type="EMBL" id="KAJ0181043.1"/>
    </source>
</evidence>
<accession>A0ACC1DAR4</accession>
<name>A0ACC1DAR4_9NEOP</name>
<dbReference type="Proteomes" id="UP000824533">
    <property type="component" value="Linkage Group LG05"/>
</dbReference>
<dbReference type="EMBL" id="CM034391">
    <property type="protein sequence ID" value="KAJ0181043.1"/>
    <property type="molecule type" value="Genomic_DNA"/>
</dbReference>
<comment type="caution">
    <text evidence="1">The sequence shown here is derived from an EMBL/GenBank/DDBJ whole genome shotgun (WGS) entry which is preliminary data.</text>
</comment>
<evidence type="ECO:0000313" key="2">
    <source>
        <dbReference type="Proteomes" id="UP000824533"/>
    </source>
</evidence>
<reference evidence="1 2" key="1">
    <citation type="journal article" date="2021" name="Front. Genet.">
        <title>Chromosome-Level Genome Assembly Reveals Significant Gene Expansion in the Toll and IMD Signaling Pathways of Dendrolimus kikuchii.</title>
        <authorList>
            <person name="Zhou J."/>
            <person name="Wu P."/>
            <person name="Xiong Z."/>
            <person name="Liu N."/>
            <person name="Zhao N."/>
            <person name="Ji M."/>
            <person name="Qiu Y."/>
            <person name="Yang B."/>
        </authorList>
    </citation>
    <scope>NUCLEOTIDE SEQUENCE [LARGE SCALE GENOMIC DNA]</scope>
    <source>
        <strain evidence="1">Ann1</strain>
    </source>
</reference>
<proteinExistence type="predicted"/>